<accession>A0A323T971</accession>
<dbReference type="Proteomes" id="UP000248214">
    <property type="component" value="Unassembled WGS sequence"/>
</dbReference>
<gene>
    <name evidence="1" type="ORF">CR194_17480</name>
</gene>
<dbReference type="RefSeq" id="WP_110611453.1">
    <property type="nucleotide sequence ID" value="NZ_PDOD01000005.1"/>
</dbReference>
<dbReference type="EMBL" id="PDOD01000005">
    <property type="protein sequence ID" value="PYZ91989.1"/>
    <property type="molecule type" value="Genomic_DNA"/>
</dbReference>
<name>A0A323T971_9BACI</name>
<proteinExistence type="predicted"/>
<protein>
    <submittedName>
        <fullName evidence="1">Uncharacterized protein</fullName>
    </submittedName>
</protein>
<reference evidence="1 2" key="1">
    <citation type="submission" date="2017-10" db="EMBL/GenBank/DDBJ databases">
        <title>Bacillus sp. nov., a halophilic bacterium isolated from a Keqin Lake.</title>
        <authorList>
            <person name="Wang H."/>
        </authorList>
    </citation>
    <scope>NUCLEOTIDE SEQUENCE [LARGE SCALE GENOMIC DNA]</scope>
    <source>
        <strain evidence="1 2">KQ-12</strain>
    </source>
</reference>
<keyword evidence="2" id="KW-1185">Reference proteome</keyword>
<organism evidence="1 2">
    <name type="scientific">Salipaludibacillus keqinensis</name>
    <dbReference type="NCBI Taxonomy" id="2045207"/>
    <lineage>
        <taxon>Bacteria</taxon>
        <taxon>Bacillati</taxon>
        <taxon>Bacillota</taxon>
        <taxon>Bacilli</taxon>
        <taxon>Bacillales</taxon>
        <taxon>Bacillaceae</taxon>
    </lineage>
</organism>
<evidence type="ECO:0000313" key="1">
    <source>
        <dbReference type="EMBL" id="PYZ91989.1"/>
    </source>
</evidence>
<dbReference type="AlphaFoldDB" id="A0A323T971"/>
<comment type="caution">
    <text evidence="1">The sequence shown here is derived from an EMBL/GenBank/DDBJ whole genome shotgun (WGS) entry which is preliminary data.</text>
</comment>
<dbReference type="OrthoDB" id="9892195at2"/>
<evidence type="ECO:0000313" key="2">
    <source>
        <dbReference type="Proteomes" id="UP000248214"/>
    </source>
</evidence>
<sequence length="60" mass="7214">MKKYKVIVLDEEGNERALESNKEEETLTEMIFYSEESKIYFYEDMKGKFPDCSIKMMLCQ</sequence>